<evidence type="ECO:0000313" key="2">
    <source>
        <dbReference type="EMBL" id="ADY25185.1"/>
    </source>
</evidence>
<dbReference type="GO" id="GO:0030170">
    <property type="term" value="F:pyridoxal phosphate binding"/>
    <property type="evidence" value="ECO:0007669"/>
    <property type="project" value="InterPro"/>
</dbReference>
<dbReference type="RefSeq" id="WP_013613794.1">
    <property type="nucleotide sequence ID" value="NC_015161.1"/>
</dbReference>
<accession>F0RIS6</accession>
<name>F0RIS6_DEIPM</name>
<feature type="domain" description="MOSC" evidence="1">
    <location>
        <begin position="35"/>
        <end position="195"/>
    </location>
</feature>
<dbReference type="InterPro" id="IPR052716">
    <property type="entry name" value="MOSC_domain"/>
</dbReference>
<sequence>MPAKMGGMLTMSQLRAHLPRPGRLEWIGLRSARRAPVLSVPEAEIHPLVGVIGDHGKVAPPRLRALGGAAPAVAEASAGAAAGSPVRVERGKRQVTLLQAEHLPVIAALAGLEAVTPELLRRNLLVSGISLLALKDRRFWVGEVLLEGTGECHPCSRMEENLGPGGYNAVRGHGGLTARVIAGGRVRVGDVVRPWEEGAG</sequence>
<organism evidence="2 3">
    <name type="scientific">Deinococcus proteolyticus (strain ATCC 35074 / DSM 20540 / JCM 6276 / NBRC 101906 / NCIMB 13154 / VKM Ac-1939 / CCM 2703 / MRP)</name>
    <dbReference type="NCBI Taxonomy" id="693977"/>
    <lineage>
        <taxon>Bacteria</taxon>
        <taxon>Thermotogati</taxon>
        <taxon>Deinococcota</taxon>
        <taxon>Deinococci</taxon>
        <taxon>Deinococcales</taxon>
        <taxon>Deinococcaceae</taxon>
        <taxon>Deinococcus</taxon>
    </lineage>
</organism>
<dbReference type="Proteomes" id="UP000007718">
    <property type="component" value="Chromosome"/>
</dbReference>
<keyword evidence="3" id="KW-1185">Reference proteome</keyword>
<dbReference type="PANTHER" id="PTHR36930:SF1">
    <property type="entry name" value="MOSC DOMAIN-CONTAINING PROTEIN"/>
    <property type="match status" value="1"/>
</dbReference>
<dbReference type="SUPFAM" id="SSF50800">
    <property type="entry name" value="PK beta-barrel domain-like"/>
    <property type="match status" value="1"/>
</dbReference>
<dbReference type="InterPro" id="IPR011037">
    <property type="entry name" value="Pyrv_Knase-like_insert_dom_sf"/>
</dbReference>
<gene>
    <name evidence="2" type="ordered locus">Deipr_0006</name>
</gene>
<dbReference type="HOGENOM" id="CLU_104911_2_0_0"/>
<dbReference type="PROSITE" id="PS51340">
    <property type="entry name" value="MOSC"/>
    <property type="match status" value="1"/>
</dbReference>
<evidence type="ECO:0000313" key="3">
    <source>
        <dbReference type="Proteomes" id="UP000007718"/>
    </source>
</evidence>
<dbReference type="PANTHER" id="PTHR36930">
    <property type="entry name" value="METAL-SULFUR CLUSTER BIOSYNTHESIS PROTEINS YUAD-RELATED"/>
    <property type="match status" value="1"/>
</dbReference>
<dbReference type="EMBL" id="CP002536">
    <property type="protein sequence ID" value="ADY25185.1"/>
    <property type="molecule type" value="Genomic_DNA"/>
</dbReference>
<dbReference type="Pfam" id="PF03473">
    <property type="entry name" value="MOSC"/>
    <property type="match status" value="1"/>
</dbReference>
<dbReference type="Gene3D" id="2.40.33.20">
    <property type="entry name" value="PK beta-barrel domain-like"/>
    <property type="match status" value="1"/>
</dbReference>
<reference evidence="3" key="1">
    <citation type="submission" date="2011-02" db="EMBL/GenBank/DDBJ databases">
        <title>The complete sequence of chromosome of Deinococcus proteolyticus DSM 20540.</title>
        <authorList>
            <consortium name="US DOE Joint Genome Institute (JGI-PGF)"/>
            <person name="Lucas S."/>
            <person name="Copeland A."/>
            <person name="Lapidus A."/>
            <person name="Bruce D."/>
            <person name="Goodwin L."/>
            <person name="Pitluck S."/>
            <person name="Kyrpides N."/>
            <person name="Mavromatis K."/>
            <person name="Pagani I."/>
            <person name="Ivanova N."/>
            <person name="Ovchinnikova G."/>
            <person name="Zeytun A."/>
            <person name="Detter J.C."/>
            <person name="Han C."/>
            <person name="Land M."/>
            <person name="Hauser L."/>
            <person name="Markowitz V."/>
            <person name="Cheng J.-F."/>
            <person name="Hugenholtz P."/>
            <person name="Woyke T."/>
            <person name="Wu D."/>
            <person name="Pukall R."/>
            <person name="Steenblock K."/>
            <person name="Brambilla E."/>
            <person name="Klenk H.-P."/>
            <person name="Eisen J.A."/>
        </authorList>
    </citation>
    <scope>NUCLEOTIDE SEQUENCE [LARGE SCALE GENOMIC DNA]</scope>
    <source>
        <strain evidence="3">ATCC 35074 / DSM 20540 / JCM 6276 / NBRC 101906 / NCIMB 13154 / VKM Ac-1939 / CCM 2703 / MRP</strain>
    </source>
</reference>
<dbReference type="AlphaFoldDB" id="F0RIS6"/>
<evidence type="ECO:0000259" key="1">
    <source>
        <dbReference type="PROSITE" id="PS51340"/>
    </source>
</evidence>
<dbReference type="GO" id="GO:0003824">
    <property type="term" value="F:catalytic activity"/>
    <property type="evidence" value="ECO:0007669"/>
    <property type="project" value="InterPro"/>
</dbReference>
<dbReference type="InterPro" id="IPR005302">
    <property type="entry name" value="MoCF_Sase_C"/>
</dbReference>
<protein>
    <submittedName>
        <fullName evidence="2">MOSC domain containing protein</fullName>
    </submittedName>
</protein>
<dbReference type="eggNOG" id="COG2258">
    <property type="taxonomic scope" value="Bacteria"/>
</dbReference>
<proteinExistence type="predicted"/>
<reference evidence="2 3" key="2">
    <citation type="journal article" date="2012" name="Stand. Genomic Sci.">
        <title>Complete genome sequence of the orange-red pigmented, radioresistant Deinococcus proteolyticus type strain (MRP(T)).</title>
        <authorList>
            <person name="Copeland A."/>
            <person name="Zeytun A."/>
            <person name="Yassawong M."/>
            <person name="Nolan M."/>
            <person name="Lucas S."/>
            <person name="Hammon N."/>
            <person name="Deshpande S."/>
            <person name="Cheng J.F."/>
            <person name="Han C."/>
            <person name="Tapia R."/>
            <person name="Goodwin L.A."/>
            <person name="Pitluck S."/>
            <person name="Mavromatis K."/>
            <person name="Liolios K."/>
            <person name="Pagani I."/>
            <person name="Ivanova N."/>
            <person name="Mikhailova N."/>
            <person name="Pati A."/>
            <person name="Chen A."/>
            <person name="Palaniappan K."/>
            <person name="Land M."/>
            <person name="Hauser L."/>
            <person name="Jeffries C.D."/>
            <person name="Brambilla E.M."/>
            <person name="Rohde M."/>
            <person name="Sikorski J."/>
            <person name="Pukall R."/>
            <person name="Goker M."/>
            <person name="Detter J.C."/>
            <person name="Woyke T."/>
            <person name="Bristow J."/>
            <person name="Eisen J.A."/>
            <person name="Markowitz V."/>
            <person name="Hugenholtz P."/>
            <person name="Kyrpides N.C."/>
            <person name="Klenk H.P."/>
            <person name="Lapidus A."/>
        </authorList>
    </citation>
    <scope>NUCLEOTIDE SEQUENCE [LARGE SCALE GENOMIC DNA]</scope>
    <source>
        <strain evidence="3">ATCC 35074 / DSM 20540 / JCM 6276 / NBRC 101906 / NCIMB 13154 / VKM Ac-1939 / CCM 2703 / MRP</strain>
    </source>
</reference>
<dbReference type="GO" id="GO:0030151">
    <property type="term" value="F:molybdenum ion binding"/>
    <property type="evidence" value="ECO:0007669"/>
    <property type="project" value="InterPro"/>
</dbReference>
<dbReference type="KEGG" id="dpt:Deipr_0006"/>
<dbReference type="STRING" id="693977.Deipr_0006"/>